<evidence type="ECO:0000256" key="4">
    <source>
        <dbReference type="ARBA" id="ARBA00022759"/>
    </source>
</evidence>
<dbReference type="PANTHER" id="PTHR34072">
    <property type="entry name" value="ENZYMATIC POLYPROTEIN-RELATED"/>
    <property type="match status" value="1"/>
</dbReference>
<organism evidence="8">
    <name type="scientific">Tanacetum cinerariifolium</name>
    <name type="common">Dalmatian daisy</name>
    <name type="synonym">Chrysanthemum cinerariifolium</name>
    <dbReference type="NCBI Taxonomy" id="118510"/>
    <lineage>
        <taxon>Eukaryota</taxon>
        <taxon>Viridiplantae</taxon>
        <taxon>Streptophyta</taxon>
        <taxon>Embryophyta</taxon>
        <taxon>Tracheophyta</taxon>
        <taxon>Spermatophyta</taxon>
        <taxon>Magnoliopsida</taxon>
        <taxon>eudicotyledons</taxon>
        <taxon>Gunneridae</taxon>
        <taxon>Pentapetalae</taxon>
        <taxon>asterids</taxon>
        <taxon>campanulids</taxon>
        <taxon>Asterales</taxon>
        <taxon>Asteraceae</taxon>
        <taxon>Asteroideae</taxon>
        <taxon>Anthemideae</taxon>
        <taxon>Anthemidinae</taxon>
        <taxon>Tanacetum</taxon>
    </lineage>
</organism>
<accession>A0A6L2K649</accession>
<reference evidence="8" key="1">
    <citation type="journal article" date="2019" name="Sci. Rep.">
        <title>Draft genome of Tanacetum cinerariifolium, the natural source of mosquito coil.</title>
        <authorList>
            <person name="Yamashiro T."/>
            <person name="Shiraishi A."/>
            <person name="Satake H."/>
            <person name="Nakayama K."/>
        </authorList>
    </citation>
    <scope>NUCLEOTIDE SEQUENCE</scope>
</reference>
<dbReference type="InterPro" id="IPR012337">
    <property type="entry name" value="RNaseH-like_sf"/>
</dbReference>
<dbReference type="InterPro" id="IPR036397">
    <property type="entry name" value="RNaseH_sf"/>
</dbReference>
<keyword evidence="2" id="KW-0548">Nucleotidyltransferase</keyword>
<dbReference type="SUPFAM" id="SSF56672">
    <property type="entry name" value="DNA/RNA polymerases"/>
    <property type="match status" value="1"/>
</dbReference>
<dbReference type="InterPro" id="IPR041373">
    <property type="entry name" value="RT_RNaseH"/>
</dbReference>
<dbReference type="InterPro" id="IPR056924">
    <property type="entry name" value="SH3_Tf2-1"/>
</dbReference>
<evidence type="ECO:0000256" key="5">
    <source>
        <dbReference type="ARBA" id="ARBA00022801"/>
    </source>
</evidence>
<dbReference type="GO" id="GO:0003964">
    <property type="term" value="F:RNA-directed DNA polymerase activity"/>
    <property type="evidence" value="ECO:0007669"/>
    <property type="project" value="UniProtKB-KW"/>
</dbReference>
<evidence type="ECO:0000259" key="7">
    <source>
        <dbReference type="PROSITE" id="PS50994"/>
    </source>
</evidence>
<keyword evidence="5" id="KW-0378">Hydrolase</keyword>
<evidence type="ECO:0000256" key="2">
    <source>
        <dbReference type="ARBA" id="ARBA00022695"/>
    </source>
</evidence>
<evidence type="ECO:0000313" key="8">
    <source>
        <dbReference type="EMBL" id="GEU43334.1"/>
    </source>
</evidence>
<sequence length="485" mass="55696">MFDEYFNGATQVMLNSFVDTTVDASGIDFEESFASVSQLEAVGIFAAYAAHRSFHVYQMDVKKAFLNGPLKEEVYVIQPNEFVDPHHPNKLYNLKKALCGLKQAPRALVQFLGHVIDRSGVHVDPAKIEAIKTLPKGMEDFVVYCDASLKGYGAVLMQREKLTAYASRQLKVHEENYTTHDLELGAVVFALRLWRHYLYGTKYVVFTNHKSPQYILNQKELNLRQRRWIELLSDYDCEIQYHPGKANVMADALSQKERNRPLRVRALMITIHNDLPKRIRKAQEGALKKNKCLTYAKVKAEHQKSSGLLQQPEIPVWKWERITMDFVSGLPRTPNGHGVPVSIISDRDSHFTSRFWRSFQEALGINLDMSTAYHPQTDGQSERTIQTLEDMLRSYKRLKPLEFKVGDMVLLKVSPWKGVVHFGKRRKLSPRYIGQFKILARVGPVAYTLELPEDLKGIYSTFHVSNLKKCLAEDDVVCFERRDST</sequence>
<dbReference type="InterPro" id="IPR043502">
    <property type="entry name" value="DNA/RNA_pol_sf"/>
</dbReference>
<dbReference type="GO" id="GO:0016787">
    <property type="term" value="F:hydrolase activity"/>
    <property type="evidence" value="ECO:0007669"/>
    <property type="project" value="UniProtKB-KW"/>
</dbReference>
<dbReference type="PANTHER" id="PTHR34072:SF52">
    <property type="entry name" value="RIBONUCLEASE H"/>
    <property type="match status" value="1"/>
</dbReference>
<dbReference type="EMBL" id="BKCJ010001695">
    <property type="protein sequence ID" value="GEU43334.1"/>
    <property type="molecule type" value="Genomic_DNA"/>
</dbReference>
<dbReference type="AlphaFoldDB" id="A0A6L2K649"/>
<dbReference type="GO" id="GO:0015074">
    <property type="term" value="P:DNA integration"/>
    <property type="evidence" value="ECO:0007669"/>
    <property type="project" value="InterPro"/>
</dbReference>
<feature type="domain" description="Integrase catalytic" evidence="7">
    <location>
        <begin position="257"/>
        <end position="438"/>
    </location>
</feature>
<keyword evidence="4" id="KW-0255">Endonuclease</keyword>
<dbReference type="InterPro" id="IPR013103">
    <property type="entry name" value="RVT_2"/>
</dbReference>
<dbReference type="GO" id="GO:0004519">
    <property type="term" value="F:endonuclease activity"/>
    <property type="evidence" value="ECO:0007669"/>
    <property type="project" value="UniProtKB-KW"/>
</dbReference>
<proteinExistence type="predicted"/>
<keyword evidence="1" id="KW-0808">Transferase</keyword>
<gene>
    <name evidence="8" type="ORF">Tci_015312</name>
</gene>
<keyword evidence="6 8" id="KW-0695">RNA-directed DNA polymerase</keyword>
<dbReference type="CDD" id="cd09274">
    <property type="entry name" value="RNase_HI_RT_Ty3"/>
    <property type="match status" value="1"/>
</dbReference>
<dbReference type="InterPro" id="IPR001584">
    <property type="entry name" value="Integrase_cat-core"/>
</dbReference>
<protein>
    <submittedName>
        <fullName evidence="8">Putative reverse transcriptase domain-containing protein</fullName>
    </submittedName>
</protein>
<evidence type="ECO:0000256" key="1">
    <source>
        <dbReference type="ARBA" id="ARBA00022679"/>
    </source>
</evidence>
<dbReference type="PROSITE" id="PS50994">
    <property type="entry name" value="INTEGRASE"/>
    <property type="match status" value="1"/>
</dbReference>
<name>A0A6L2K649_TANCI</name>
<dbReference type="SUPFAM" id="SSF53098">
    <property type="entry name" value="Ribonuclease H-like"/>
    <property type="match status" value="1"/>
</dbReference>
<evidence type="ECO:0000256" key="3">
    <source>
        <dbReference type="ARBA" id="ARBA00022722"/>
    </source>
</evidence>
<dbReference type="Gene3D" id="3.30.420.10">
    <property type="entry name" value="Ribonuclease H-like superfamily/Ribonuclease H"/>
    <property type="match status" value="1"/>
</dbReference>
<keyword evidence="3" id="KW-0540">Nuclease</keyword>
<dbReference type="Pfam" id="PF17917">
    <property type="entry name" value="RT_RNaseH"/>
    <property type="match status" value="1"/>
</dbReference>
<dbReference type="Pfam" id="PF07727">
    <property type="entry name" value="RVT_2"/>
    <property type="match status" value="1"/>
</dbReference>
<dbReference type="GO" id="GO:0003676">
    <property type="term" value="F:nucleic acid binding"/>
    <property type="evidence" value="ECO:0007669"/>
    <property type="project" value="InterPro"/>
</dbReference>
<comment type="caution">
    <text evidence="8">The sequence shown here is derived from an EMBL/GenBank/DDBJ whole genome shotgun (WGS) entry which is preliminary data.</text>
</comment>
<evidence type="ECO:0000256" key="6">
    <source>
        <dbReference type="ARBA" id="ARBA00022918"/>
    </source>
</evidence>
<dbReference type="Pfam" id="PF24626">
    <property type="entry name" value="SH3_Tf2-1"/>
    <property type="match status" value="1"/>
</dbReference>